<dbReference type="EnsemblMetazoa" id="RPRC010861-RA">
    <property type="protein sequence ID" value="RPRC010861-PA"/>
    <property type="gene ID" value="RPRC010861"/>
</dbReference>
<protein>
    <submittedName>
        <fullName evidence="1">Uncharacterized protein</fullName>
    </submittedName>
</protein>
<name>T1I3J2_RHOPR</name>
<organism evidence="1 2">
    <name type="scientific">Rhodnius prolixus</name>
    <name type="common">Triatomid bug</name>
    <dbReference type="NCBI Taxonomy" id="13249"/>
    <lineage>
        <taxon>Eukaryota</taxon>
        <taxon>Metazoa</taxon>
        <taxon>Ecdysozoa</taxon>
        <taxon>Arthropoda</taxon>
        <taxon>Hexapoda</taxon>
        <taxon>Insecta</taxon>
        <taxon>Pterygota</taxon>
        <taxon>Neoptera</taxon>
        <taxon>Paraneoptera</taxon>
        <taxon>Hemiptera</taxon>
        <taxon>Heteroptera</taxon>
        <taxon>Panheteroptera</taxon>
        <taxon>Cimicomorpha</taxon>
        <taxon>Reduviidae</taxon>
        <taxon>Triatominae</taxon>
        <taxon>Rhodnius</taxon>
    </lineage>
</organism>
<evidence type="ECO:0000313" key="1">
    <source>
        <dbReference type="EnsemblMetazoa" id="RPRC010861-PA"/>
    </source>
</evidence>
<accession>T1I3J2</accession>
<dbReference type="eggNOG" id="ENOG502TKYC">
    <property type="taxonomic scope" value="Eukaryota"/>
</dbReference>
<keyword evidence="2" id="KW-1185">Reference proteome</keyword>
<dbReference type="InParanoid" id="T1I3J2"/>
<reference evidence="1" key="1">
    <citation type="submission" date="2015-05" db="UniProtKB">
        <authorList>
            <consortium name="EnsemblMetazoa"/>
        </authorList>
    </citation>
    <scope>IDENTIFICATION</scope>
</reference>
<sequence length="452" mass="53108">MDDKKKKRRVRKNPFRQPDHHCEEHENFDRYCNECQRLWYLSFLGDNTTTPPLINDGEIVIDELITRLAVPEDSQQNVLQDTVGQELNHVGTSCENIIQGLDRSFDPNYAKFVPHILNSCPHISIKLLAKFLNVKNYKTNNISFWMLDMLCLAIKTCQLRNVTERNQKAFVLWFTHIWKAIQFTSSTRYEIFDDLDQMLINSGKYMERLETNSIPNPDFIKSIGDMSKVNAAELIYETAKYLKKKADDESSIEVVNVYEALGLRKKTRITDNSSELLFLEENEVLQHKENIHNDLIVMTELLYSIFAENCTFKLLATLIRHPESVEYWPITRTLKKPKRVESFPPYLLTKLNEYDDDARYPNTKEDKQEVIQTLRNVYDEITEDISKEKIEDTETESEDVSANLKKYSFKHKLHQYIKFSKNPPKFNRYPESDCEEINWSETLLPLHQAVPS</sequence>
<dbReference type="AlphaFoldDB" id="T1I3J2"/>
<proteinExistence type="predicted"/>
<evidence type="ECO:0000313" key="2">
    <source>
        <dbReference type="Proteomes" id="UP000015103"/>
    </source>
</evidence>
<dbReference type="EMBL" id="ACPB03010177">
    <property type="status" value="NOT_ANNOTATED_CDS"/>
    <property type="molecule type" value="Genomic_DNA"/>
</dbReference>
<dbReference type="Proteomes" id="UP000015103">
    <property type="component" value="Unassembled WGS sequence"/>
</dbReference>
<dbReference type="VEuPathDB" id="VectorBase:RPRC010861"/>
<dbReference type="HOGENOM" id="CLU_606340_0_0_1"/>